<sequence>MLLWRVEMHMVCMHPMDKIHMTPSSSLQISLHLGEQQRRLPERFWPWKQAMEANTSPAASASPSLKEMLLLGDGGDGGGDGGEGDAASGLGMGSMGGGGDAKRKKDGEWTAEAVRYLLDAYERLWADVNHGFMKKKHWEEVAREVTVRCGGVGKPKTGPQCKSKVEKLKHRFRHEKTLENQSGGLNASKWQWVGRMESMMGNAPQLASVVEGVERILERGGCNNSGGGAWYHVPELSLRNHYFNVPLDYSLPSSPLISLFAREVVSAGKEEKRLPYLLFLQGGPGFECHRPLESNGWLKRACEDYRVILMDQRGTGLSTPLTAQSMAQLESAKEEASYLQHFRADNIVRDAELIRSFLVPNGEPWSVLGQSYGGFCAITYLSMAPTGLRHVILTGGLPPLDGGCSAEAVYRACFKRVLIQNFKYYERFPQDEEVVREVVLYLAENEGGVTLPSGGRLTPRGLQLLGLSGLGSSGGFERLHYIFERAWDPILVSGAKKQLSYTFLRMYENWLDFGTNPLYAVMQESIYCQAAASKWAAQRVREEMGVQFEALLSARKSAPVLFTGEMVFPWMFDEIAALRPLKEAAYILADKVDWPYLYNKEVLRMNKVPVVAAVFYEDMYVNFNISEATASRIAGIRVWVTNEYMHSGLREDGVHVLDQLLGMLKGKHLLR</sequence>
<keyword evidence="2" id="KW-1185">Reference proteome</keyword>
<accession>A0ACC2CRC1</accession>
<gene>
    <name evidence="1" type="ORF">O6H91_09G084300</name>
</gene>
<dbReference type="Proteomes" id="UP001162992">
    <property type="component" value="Chromosome 9"/>
</dbReference>
<name>A0ACC2CRC1_DIPCM</name>
<comment type="caution">
    <text evidence="1">The sequence shown here is derived from an EMBL/GenBank/DDBJ whole genome shotgun (WGS) entry which is preliminary data.</text>
</comment>
<reference evidence="2" key="1">
    <citation type="journal article" date="2024" name="Proc. Natl. Acad. Sci. U.S.A.">
        <title>Extraordinary preservation of gene collinearity over three hundred million years revealed in homosporous lycophytes.</title>
        <authorList>
            <person name="Li C."/>
            <person name="Wickell D."/>
            <person name="Kuo L.Y."/>
            <person name="Chen X."/>
            <person name="Nie B."/>
            <person name="Liao X."/>
            <person name="Peng D."/>
            <person name="Ji J."/>
            <person name="Jenkins J."/>
            <person name="Williams M."/>
            <person name="Shu S."/>
            <person name="Plott C."/>
            <person name="Barry K."/>
            <person name="Rajasekar S."/>
            <person name="Grimwood J."/>
            <person name="Han X."/>
            <person name="Sun S."/>
            <person name="Hou Z."/>
            <person name="He W."/>
            <person name="Dai G."/>
            <person name="Sun C."/>
            <person name="Schmutz J."/>
            <person name="Leebens-Mack J.H."/>
            <person name="Li F.W."/>
            <person name="Wang L."/>
        </authorList>
    </citation>
    <scope>NUCLEOTIDE SEQUENCE [LARGE SCALE GENOMIC DNA]</scope>
    <source>
        <strain evidence="2">cv. PW_Plant_1</strain>
    </source>
</reference>
<proteinExistence type="predicted"/>
<evidence type="ECO:0000313" key="2">
    <source>
        <dbReference type="Proteomes" id="UP001162992"/>
    </source>
</evidence>
<organism evidence="1 2">
    <name type="scientific">Diphasiastrum complanatum</name>
    <name type="common">Issler's clubmoss</name>
    <name type="synonym">Lycopodium complanatum</name>
    <dbReference type="NCBI Taxonomy" id="34168"/>
    <lineage>
        <taxon>Eukaryota</taxon>
        <taxon>Viridiplantae</taxon>
        <taxon>Streptophyta</taxon>
        <taxon>Embryophyta</taxon>
        <taxon>Tracheophyta</taxon>
        <taxon>Lycopodiopsida</taxon>
        <taxon>Lycopodiales</taxon>
        <taxon>Lycopodiaceae</taxon>
        <taxon>Lycopodioideae</taxon>
        <taxon>Diphasiastrum</taxon>
    </lineage>
</organism>
<dbReference type="EMBL" id="CM055100">
    <property type="protein sequence ID" value="KAJ7544590.1"/>
    <property type="molecule type" value="Genomic_DNA"/>
</dbReference>
<protein>
    <submittedName>
        <fullName evidence="1">Uncharacterized protein</fullName>
    </submittedName>
</protein>
<evidence type="ECO:0000313" key="1">
    <source>
        <dbReference type="EMBL" id="KAJ7544590.1"/>
    </source>
</evidence>